<sequence length="111" mass="11543">LSESESSYGRGIKVNATSTPGDAIHTAVSGTSDIDEVYLYAVNAHTAAVTLTIEWGGTTDPDDLIEFTIPHSSGLYVIAPGLPLQNGLDIAAFASTADVISIFGFVNRITA</sequence>
<dbReference type="EMBL" id="BARS01049905">
    <property type="protein sequence ID" value="GAG38014.1"/>
    <property type="molecule type" value="Genomic_DNA"/>
</dbReference>
<comment type="caution">
    <text evidence="1">The sequence shown here is derived from an EMBL/GenBank/DDBJ whole genome shotgun (WGS) entry which is preliminary data.</text>
</comment>
<organism evidence="1">
    <name type="scientific">marine sediment metagenome</name>
    <dbReference type="NCBI Taxonomy" id="412755"/>
    <lineage>
        <taxon>unclassified sequences</taxon>
        <taxon>metagenomes</taxon>
        <taxon>ecological metagenomes</taxon>
    </lineage>
</organism>
<gene>
    <name evidence="1" type="ORF">S01H1_74580</name>
</gene>
<evidence type="ECO:0000313" key="1">
    <source>
        <dbReference type="EMBL" id="GAG38014.1"/>
    </source>
</evidence>
<name>X0X488_9ZZZZ</name>
<accession>X0X488</accession>
<protein>
    <submittedName>
        <fullName evidence="1">Uncharacterized protein</fullName>
    </submittedName>
</protein>
<reference evidence="1" key="1">
    <citation type="journal article" date="2014" name="Front. Microbiol.">
        <title>High frequency of phylogenetically diverse reductive dehalogenase-homologous genes in deep subseafloor sedimentary metagenomes.</title>
        <authorList>
            <person name="Kawai M."/>
            <person name="Futagami T."/>
            <person name="Toyoda A."/>
            <person name="Takaki Y."/>
            <person name="Nishi S."/>
            <person name="Hori S."/>
            <person name="Arai W."/>
            <person name="Tsubouchi T."/>
            <person name="Morono Y."/>
            <person name="Uchiyama I."/>
            <person name="Ito T."/>
            <person name="Fujiyama A."/>
            <person name="Inagaki F."/>
            <person name="Takami H."/>
        </authorList>
    </citation>
    <scope>NUCLEOTIDE SEQUENCE</scope>
    <source>
        <strain evidence="1">Expedition CK06-06</strain>
    </source>
</reference>
<dbReference type="AlphaFoldDB" id="X0X488"/>
<proteinExistence type="predicted"/>
<feature type="non-terminal residue" evidence="1">
    <location>
        <position position="1"/>
    </location>
</feature>